<dbReference type="PANTHER" id="PTHR33103">
    <property type="entry name" value="OS01G0153900 PROTEIN"/>
    <property type="match status" value="1"/>
</dbReference>
<sequence>MFVKLVVSKSRNRVCYCEASEKFVDLRFSFLTVPLGIQGNNSNVASGFSYEVQALDIEEYTHQQYYYNSDVWRDMEWVTSGLIQGFDDSFSIRKTRPEPELPTMDDDTVICLKVVVDKTKDRVVFVESDDKFVDVLFSFLTMPMGTIVRLTRNRGPTTNIGCMNNLYNSVEILDALYLRTKACKTMLLYPRNGAAAQCKNLKLAIHDGASLRYFLCSRTGCRNSGYKLLSHYPDAICWCGERMYSADLVENKTRRVSSDEKDRGVFVKGPIRLMISDELRIMPPSTAASFSLFSELGIEDMSVVDDRTFTMGKLEALNLLKCLLVSKTPLTEALLDHIPVLSLNDTEDLERVSIGRLKGEASNEDGKMYVKLMVSKSKNRVCYCEASENFVDLLFSFLTVPLGFIVKEMQKGSSTGCINHLYDSIQDLDARNYLVSKETTAMLTSPKLAPGFRYEGQALDIEEYMHQPYYLTRSQNILMPTSDETLIPPGETVYSSALTVMDPKSHHNDNSSSTGFIKGPAMFTITDDLIISPLSSVTGLSAVRKLKIPFTDIEERVVYVGKEEASCLMVAALISESALTNTFLLKEMEQGS</sequence>
<dbReference type="OrthoDB" id="1277335at2759"/>
<evidence type="ECO:0000313" key="1">
    <source>
        <dbReference type="EMBL" id="KAG8496455.1"/>
    </source>
</evidence>
<keyword evidence="2" id="KW-1185">Reference proteome</keyword>
<dbReference type="EMBL" id="JAHUZN010000004">
    <property type="protein sequence ID" value="KAG8496455.1"/>
    <property type="molecule type" value="Genomic_DNA"/>
</dbReference>
<accession>A0A8J5Z7Y6</accession>
<dbReference type="PANTHER" id="PTHR33103:SF95">
    <property type="entry name" value="DUF674 FAMILY PROTEIN"/>
    <property type="match status" value="1"/>
</dbReference>
<reference evidence="1 2" key="1">
    <citation type="journal article" date="2021" name="bioRxiv">
        <title>The Gossypium anomalum genome as a resource for cotton improvement and evolutionary analysis of hybrid incompatibility.</title>
        <authorList>
            <person name="Grover C.E."/>
            <person name="Yuan D."/>
            <person name="Arick M.A."/>
            <person name="Miller E.R."/>
            <person name="Hu G."/>
            <person name="Peterson D.G."/>
            <person name="Wendel J.F."/>
            <person name="Udall J.A."/>
        </authorList>
    </citation>
    <scope>NUCLEOTIDE SEQUENCE [LARGE SCALE GENOMIC DNA]</scope>
    <source>
        <strain evidence="1">JFW-Udall</strain>
        <tissue evidence="1">Leaf</tissue>
    </source>
</reference>
<evidence type="ECO:0008006" key="3">
    <source>
        <dbReference type="Google" id="ProtNLM"/>
    </source>
</evidence>
<dbReference type="InterPro" id="IPR007750">
    <property type="entry name" value="DUF674"/>
</dbReference>
<name>A0A8J5Z7Y6_9ROSI</name>
<comment type="caution">
    <text evidence="1">The sequence shown here is derived from an EMBL/GenBank/DDBJ whole genome shotgun (WGS) entry which is preliminary data.</text>
</comment>
<proteinExistence type="predicted"/>
<evidence type="ECO:0000313" key="2">
    <source>
        <dbReference type="Proteomes" id="UP000701853"/>
    </source>
</evidence>
<organism evidence="1 2">
    <name type="scientific">Gossypium anomalum</name>
    <dbReference type="NCBI Taxonomy" id="47600"/>
    <lineage>
        <taxon>Eukaryota</taxon>
        <taxon>Viridiplantae</taxon>
        <taxon>Streptophyta</taxon>
        <taxon>Embryophyta</taxon>
        <taxon>Tracheophyta</taxon>
        <taxon>Spermatophyta</taxon>
        <taxon>Magnoliopsida</taxon>
        <taxon>eudicotyledons</taxon>
        <taxon>Gunneridae</taxon>
        <taxon>Pentapetalae</taxon>
        <taxon>rosids</taxon>
        <taxon>malvids</taxon>
        <taxon>Malvales</taxon>
        <taxon>Malvaceae</taxon>
        <taxon>Malvoideae</taxon>
        <taxon>Gossypium</taxon>
    </lineage>
</organism>
<protein>
    <recommendedName>
        <fullName evidence="3">DUF674 family protein</fullName>
    </recommendedName>
</protein>
<dbReference type="Proteomes" id="UP000701853">
    <property type="component" value="Chromosome 4"/>
</dbReference>
<dbReference type="Pfam" id="PF05056">
    <property type="entry name" value="DUF674"/>
    <property type="match status" value="2"/>
</dbReference>
<dbReference type="AlphaFoldDB" id="A0A8J5Z7Y6"/>
<gene>
    <name evidence="1" type="ORF">CXB51_007557</name>
</gene>